<reference evidence="15" key="1">
    <citation type="submission" date="2020-10" db="EMBL/GenBank/DDBJ databases">
        <authorList>
            <person name="Gilroy R."/>
        </authorList>
    </citation>
    <scope>NUCLEOTIDE SEQUENCE</scope>
    <source>
        <strain evidence="15">ChiBcec2-4451</strain>
    </source>
</reference>
<dbReference type="CDD" id="cd18807">
    <property type="entry name" value="SF1_C_UvrD"/>
    <property type="match status" value="1"/>
</dbReference>
<evidence type="ECO:0000259" key="13">
    <source>
        <dbReference type="PROSITE" id="PS51198"/>
    </source>
</evidence>
<dbReference type="SUPFAM" id="SSF89550">
    <property type="entry name" value="PHP domain-like"/>
    <property type="match status" value="1"/>
</dbReference>
<keyword evidence="5 11" id="KW-0067">ATP-binding</keyword>
<dbReference type="GO" id="GO:0003677">
    <property type="term" value="F:DNA binding"/>
    <property type="evidence" value="ECO:0007669"/>
    <property type="project" value="UniProtKB-KW"/>
</dbReference>
<dbReference type="InterPro" id="IPR027417">
    <property type="entry name" value="P-loop_NTPase"/>
</dbReference>
<evidence type="ECO:0000256" key="11">
    <source>
        <dbReference type="PROSITE-ProRule" id="PRU00560"/>
    </source>
</evidence>
<comment type="caution">
    <text evidence="15">The sequence shown here is derived from an EMBL/GenBank/DDBJ whole genome shotgun (WGS) entry which is preliminary data.</text>
</comment>
<evidence type="ECO:0000256" key="6">
    <source>
        <dbReference type="ARBA" id="ARBA00023125"/>
    </source>
</evidence>
<feature type="region of interest" description="Disordered" evidence="12">
    <location>
        <begin position="658"/>
        <end position="685"/>
    </location>
</feature>
<dbReference type="PROSITE" id="PS51217">
    <property type="entry name" value="UVRD_HELICASE_CTER"/>
    <property type="match status" value="1"/>
</dbReference>
<dbReference type="PANTHER" id="PTHR11070">
    <property type="entry name" value="UVRD / RECB / PCRA DNA HELICASE FAMILY MEMBER"/>
    <property type="match status" value="1"/>
</dbReference>
<dbReference type="Pfam" id="PF13361">
    <property type="entry name" value="UvrD_C"/>
    <property type="match status" value="2"/>
</dbReference>
<evidence type="ECO:0000256" key="10">
    <source>
        <dbReference type="ARBA" id="ARBA00048988"/>
    </source>
</evidence>
<keyword evidence="2 11" id="KW-0547">Nucleotide-binding</keyword>
<dbReference type="Gene3D" id="1.10.10.160">
    <property type="match status" value="1"/>
</dbReference>
<keyword evidence="7" id="KW-0413">Isomerase</keyword>
<keyword evidence="3 11" id="KW-0378">Hydrolase</keyword>
<evidence type="ECO:0000313" key="16">
    <source>
        <dbReference type="Proteomes" id="UP000886723"/>
    </source>
</evidence>
<keyword evidence="6" id="KW-0238">DNA-binding</keyword>
<dbReference type="InterPro" id="IPR014016">
    <property type="entry name" value="UvrD-like_ATP-bd"/>
</dbReference>
<dbReference type="EC" id="5.6.2.4" evidence="9"/>
<sequence length="1200" mass="133544">MYIADLHIHSRFSRATSKEGDPEHLRLWAQRKGIRVVGTGDFTHPDWRRELEEKLEEAGDGLYRLKKEYRLEHWQACGGEEPLFVVSGEISSIYKKNGKVRKVHNVILLPGLEEADRLAARLEAIGNIHSDGRPILGLDCRDLLEILLDTCPEGMLIPAHIWTPHFSLLGAFSGFDTVEECFGDLTLYVHAVETGLSSDPPMNWRLSMLDDFQLVSSSDAHSPAKLGREATLFEGELSWQGLKKGIETGDGLGGTIEFYPEEGKYHMDGHRKCHLCLTPAQTKQFGGRCPVCGKKITIGVYHRAEELADRPEGYVKPRAKSYESLVPLPEVIASAMGFSASSVKTAKLYREMLTELGPEFEILRRVPEEAVCRVAGLRVAEGIRRLRSGQVEKIPGYDGEYGIIRVFAPEETRETEGQMDLFSGFGIQNPEETLSEEERLRRQILEARKELVAEREIEEAGQEAAAPGQGIAEWEAAAARQGTAEREVAAARQEAEAVGWDAEITASEDGVASWGTEASGQEADVAASEGGVAGWEAEASGKEAGAAARKSDVDGCRMEPAGEAAAADEKYSEEWQRTGQEAGKQAHPALRELNPAQRRAAEATAAVTAVIAGPGTGKTKTLISRILWMLQGRKIPAGQITAVTFTKKAAAEMEERLSRARDGGGQAGTHERDCGRGAGSKAGTEDEKVQIGTFHSICYGLLRDLGREFSLADDSRLQALAEEARKAFRLEISVSGFLREVSLWKAEHDKEQEETVRKALDYYEQRMKEEGLVDFDDLLLEVLRFLEQGGRLPGSERFQYLLVDEFQDISPVQYRLIQAWGALGKEVFVIGDPDQSIYGFRGSDARCFDVLQKDFPEMETIRLEENYRSTRQILSSAQQVISHNPGAPRRLHAARGEGSPVRLVRTGSEMAEAIFVAREINRLVGGIDMVDVQEGKRNREDENIRSFSDIAVLYRTHRQAELLETCLKKEGIPFQVAGREDYLRDPLVRGTLQFFESLRNPSHLAARTEAIRLLWGTELEDLGEQIYGKQAEKYRPQINRERPVKLLGAWMEELDQGSLKAMEKLVDLARCYSSMEELLDTVVFGEEGDVRRMGEQARVAGCVTLMTLHGSKGLEFPVVILYGVKKGMLPLESGGRPADPEEERRLFFVGMTRAREELVITVSEEDSPFLADLPGQLVKEERTGKKKEPEMKQMSLFDFI</sequence>
<name>A0A9D1T5C6_9FIRM</name>
<evidence type="ECO:0000313" key="15">
    <source>
        <dbReference type="EMBL" id="HIV11654.1"/>
    </source>
</evidence>
<dbReference type="GO" id="GO:0016787">
    <property type="term" value="F:hydrolase activity"/>
    <property type="evidence" value="ECO:0007669"/>
    <property type="project" value="UniProtKB-UniRule"/>
</dbReference>
<dbReference type="Pfam" id="PF00580">
    <property type="entry name" value="UvrD-helicase"/>
    <property type="match status" value="1"/>
</dbReference>
<dbReference type="InterPro" id="IPR016195">
    <property type="entry name" value="Pol/histidinol_Pase-like"/>
</dbReference>
<evidence type="ECO:0000256" key="12">
    <source>
        <dbReference type="SAM" id="MobiDB-lite"/>
    </source>
</evidence>
<evidence type="ECO:0000256" key="5">
    <source>
        <dbReference type="ARBA" id="ARBA00022840"/>
    </source>
</evidence>
<evidence type="ECO:0000256" key="7">
    <source>
        <dbReference type="ARBA" id="ARBA00023235"/>
    </source>
</evidence>
<dbReference type="GO" id="GO:0005524">
    <property type="term" value="F:ATP binding"/>
    <property type="evidence" value="ECO:0007669"/>
    <property type="project" value="UniProtKB-UniRule"/>
</dbReference>
<dbReference type="InterPro" id="IPR014017">
    <property type="entry name" value="DNA_helicase_UvrD-like_C"/>
</dbReference>
<comment type="catalytic activity">
    <reaction evidence="10">
        <text>ATP + H2O = ADP + phosphate + H(+)</text>
        <dbReference type="Rhea" id="RHEA:13065"/>
        <dbReference type="ChEBI" id="CHEBI:15377"/>
        <dbReference type="ChEBI" id="CHEBI:15378"/>
        <dbReference type="ChEBI" id="CHEBI:30616"/>
        <dbReference type="ChEBI" id="CHEBI:43474"/>
        <dbReference type="ChEBI" id="CHEBI:456216"/>
        <dbReference type="EC" id="5.6.2.4"/>
    </reaction>
</comment>
<dbReference type="Gene3D" id="1.10.486.10">
    <property type="entry name" value="PCRA, domain 4"/>
    <property type="match status" value="2"/>
</dbReference>
<evidence type="ECO:0000256" key="1">
    <source>
        <dbReference type="ARBA" id="ARBA00009922"/>
    </source>
</evidence>
<protein>
    <recommendedName>
        <fullName evidence="9">DNA 3'-5' helicase</fullName>
        <ecNumber evidence="9">5.6.2.4</ecNumber>
    </recommendedName>
</protein>
<evidence type="ECO:0000259" key="14">
    <source>
        <dbReference type="PROSITE" id="PS51217"/>
    </source>
</evidence>
<dbReference type="Gene3D" id="3.20.20.140">
    <property type="entry name" value="Metal-dependent hydrolases"/>
    <property type="match status" value="1"/>
</dbReference>
<dbReference type="EMBL" id="DVON01000021">
    <property type="protein sequence ID" value="HIV11654.1"/>
    <property type="molecule type" value="Genomic_DNA"/>
</dbReference>
<keyword evidence="4 11" id="KW-0347">Helicase</keyword>
<dbReference type="SUPFAM" id="SSF52540">
    <property type="entry name" value="P-loop containing nucleoside triphosphate hydrolases"/>
    <property type="match status" value="1"/>
</dbReference>
<dbReference type="Gene3D" id="3.40.50.300">
    <property type="entry name" value="P-loop containing nucleotide triphosphate hydrolases"/>
    <property type="match status" value="3"/>
</dbReference>
<dbReference type="GO" id="GO:0043138">
    <property type="term" value="F:3'-5' DNA helicase activity"/>
    <property type="evidence" value="ECO:0007669"/>
    <property type="project" value="UniProtKB-EC"/>
</dbReference>
<dbReference type="CDD" id="cd19067">
    <property type="entry name" value="PfuEndoQ-like"/>
    <property type="match status" value="1"/>
</dbReference>
<reference evidence="15" key="2">
    <citation type="journal article" date="2021" name="PeerJ">
        <title>Extensive microbial diversity within the chicken gut microbiome revealed by metagenomics and culture.</title>
        <authorList>
            <person name="Gilroy R."/>
            <person name="Ravi A."/>
            <person name="Getino M."/>
            <person name="Pursley I."/>
            <person name="Horton D.L."/>
            <person name="Alikhan N.F."/>
            <person name="Baker D."/>
            <person name="Gharbi K."/>
            <person name="Hall N."/>
            <person name="Watson M."/>
            <person name="Adriaenssens E.M."/>
            <person name="Foster-Nyarko E."/>
            <person name="Jarju S."/>
            <person name="Secka A."/>
            <person name="Antonio M."/>
            <person name="Oren A."/>
            <person name="Chaudhuri R.R."/>
            <person name="La Ragione R."/>
            <person name="Hildebrand F."/>
            <person name="Pallen M.J."/>
        </authorList>
    </citation>
    <scope>NUCLEOTIDE SEQUENCE</scope>
    <source>
        <strain evidence="15">ChiBcec2-4451</strain>
    </source>
</reference>
<evidence type="ECO:0000256" key="9">
    <source>
        <dbReference type="ARBA" id="ARBA00034808"/>
    </source>
</evidence>
<evidence type="ECO:0000256" key="4">
    <source>
        <dbReference type="ARBA" id="ARBA00022806"/>
    </source>
</evidence>
<gene>
    <name evidence="15" type="ORF">IAA63_00750</name>
</gene>
<dbReference type="PANTHER" id="PTHR11070:SF2">
    <property type="entry name" value="ATP-DEPENDENT DNA HELICASE SRS2"/>
    <property type="match status" value="1"/>
</dbReference>
<comment type="similarity">
    <text evidence="1">Belongs to the helicase family. UvrD subfamily.</text>
</comment>
<evidence type="ECO:0000256" key="3">
    <source>
        <dbReference type="ARBA" id="ARBA00022801"/>
    </source>
</evidence>
<dbReference type="Proteomes" id="UP000886723">
    <property type="component" value="Unassembled WGS sequence"/>
</dbReference>
<organism evidence="15 16">
    <name type="scientific">Candidatus Pullilachnospira stercoravium</name>
    <dbReference type="NCBI Taxonomy" id="2840913"/>
    <lineage>
        <taxon>Bacteria</taxon>
        <taxon>Bacillati</taxon>
        <taxon>Bacillota</taxon>
        <taxon>Clostridia</taxon>
        <taxon>Lachnospirales</taxon>
        <taxon>Lachnospiraceae</taxon>
        <taxon>Lachnospiraceae incertae sedis</taxon>
        <taxon>Candidatus Pullilachnospira</taxon>
    </lineage>
</organism>
<dbReference type="CDD" id="cd17932">
    <property type="entry name" value="DEXQc_UvrD"/>
    <property type="match status" value="1"/>
</dbReference>
<accession>A0A9D1T5C6</accession>
<dbReference type="InterPro" id="IPR000212">
    <property type="entry name" value="DNA_helicase_UvrD/REP"/>
</dbReference>
<feature type="binding site" evidence="11">
    <location>
        <begin position="612"/>
        <end position="619"/>
    </location>
    <ligand>
        <name>ATP</name>
        <dbReference type="ChEBI" id="CHEBI:30616"/>
    </ligand>
</feature>
<dbReference type="GO" id="GO:0000725">
    <property type="term" value="P:recombinational repair"/>
    <property type="evidence" value="ECO:0007669"/>
    <property type="project" value="TreeGrafter"/>
</dbReference>
<feature type="domain" description="UvrD-like helicase ATP-binding" evidence="13">
    <location>
        <begin position="591"/>
        <end position="870"/>
    </location>
</feature>
<dbReference type="AlphaFoldDB" id="A0A9D1T5C6"/>
<evidence type="ECO:0000256" key="8">
    <source>
        <dbReference type="ARBA" id="ARBA00034617"/>
    </source>
</evidence>
<dbReference type="InterPro" id="IPR013986">
    <property type="entry name" value="DExx_box_DNA_helicase_dom_sf"/>
</dbReference>
<evidence type="ECO:0000256" key="2">
    <source>
        <dbReference type="ARBA" id="ARBA00022741"/>
    </source>
</evidence>
<comment type="catalytic activity">
    <reaction evidence="8">
        <text>Couples ATP hydrolysis with the unwinding of duplex DNA by translocating in the 3'-5' direction.</text>
        <dbReference type="EC" id="5.6.2.4"/>
    </reaction>
</comment>
<dbReference type="PROSITE" id="PS51198">
    <property type="entry name" value="UVRD_HELICASE_ATP_BIND"/>
    <property type="match status" value="1"/>
</dbReference>
<feature type="domain" description="UvrD-like helicase C-terminal" evidence="14">
    <location>
        <begin position="871"/>
        <end position="1113"/>
    </location>
</feature>
<proteinExistence type="inferred from homology"/>